<keyword evidence="2" id="KW-0234">DNA repair</keyword>
<comment type="caution">
    <text evidence="2">Lacks conserved residue(s) required for the propagation of feature annotation.</text>
</comment>
<dbReference type="GO" id="GO:0006310">
    <property type="term" value="P:DNA recombination"/>
    <property type="evidence" value="ECO:0007669"/>
    <property type="project" value="UniProtKB-UniRule"/>
</dbReference>
<dbReference type="NCBIfam" id="TIGR00621">
    <property type="entry name" value="ssb"/>
    <property type="match status" value="1"/>
</dbReference>
<dbReference type="Proteomes" id="UP001198983">
    <property type="component" value="Chromosome"/>
</dbReference>
<dbReference type="Pfam" id="PF00436">
    <property type="entry name" value="SSB"/>
    <property type="match status" value="1"/>
</dbReference>
<reference evidence="5 6" key="1">
    <citation type="journal article" date="2023" name="Int. J. Syst. Evol. Microbiol.">
        <title>Terrisporobacter hibernicus sp. nov., isolated from bovine faeces in Northern Ireland.</title>
        <authorList>
            <person name="Mitchell M."/>
            <person name="Nguyen S.V."/>
            <person name="Connor M."/>
            <person name="Fairley D.J."/>
            <person name="Donoghue O."/>
            <person name="Marshall H."/>
            <person name="Koolman L."/>
            <person name="McMullan G."/>
            <person name="Schaffer K.E."/>
            <person name="McGrath J.W."/>
            <person name="Fanning S."/>
        </authorList>
    </citation>
    <scope>NUCLEOTIDE SEQUENCE [LARGE SCALE GENOMIC DNA]</scope>
    <source>
        <strain evidence="5 6">MCA3</strain>
    </source>
</reference>
<dbReference type="GO" id="GO:0003697">
    <property type="term" value="F:single-stranded DNA binding"/>
    <property type="evidence" value="ECO:0007669"/>
    <property type="project" value="UniProtKB-UniRule"/>
</dbReference>
<dbReference type="GO" id="GO:0006260">
    <property type="term" value="P:DNA replication"/>
    <property type="evidence" value="ECO:0007669"/>
    <property type="project" value="UniProtKB-UniRule"/>
</dbReference>
<feature type="short sequence motif" description="Important for interaction with partner proteins" evidence="2">
    <location>
        <begin position="139"/>
        <end position="144"/>
    </location>
</feature>
<dbReference type="KEGG" id="tem:JW646_01210"/>
<feature type="region of interest" description="Disordered" evidence="4">
    <location>
        <begin position="105"/>
        <end position="144"/>
    </location>
</feature>
<sequence length="144" mass="16265">MNKLIISGRLTKDAELSFLPNTGTPKMIYTLAVERSYQKDKKNKKVDFINCEAIGKHCENLCQYVNKGKLVLVEGELNIDTYDKDGETRKYTKVKVDKLEFLAGTKNDEAGPGENNQTFQPSYEPPRGLDPNGFQAIDDDEIPF</sequence>
<keyword evidence="2" id="KW-0227">DNA damage</keyword>
<evidence type="ECO:0000313" key="6">
    <source>
        <dbReference type="Proteomes" id="UP001198983"/>
    </source>
</evidence>
<keyword evidence="6" id="KW-1185">Reference proteome</keyword>
<evidence type="ECO:0000256" key="3">
    <source>
        <dbReference type="PIRNR" id="PIRNR002070"/>
    </source>
</evidence>
<accession>A0AAX2ZFL7</accession>
<keyword evidence="1 2" id="KW-0238">DNA-binding</keyword>
<evidence type="ECO:0000256" key="4">
    <source>
        <dbReference type="SAM" id="MobiDB-lite"/>
    </source>
</evidence>
<dbReference type="HAMAP" id="MF_00984">
    <property type="entry name" value="SSB"/>
    <property type="match status" value="1"/>
</dbReference>
<proteinExistence type="inferred from homology"/>
<dbReference type="SUPFAM" id="SSF50249">
    <property type="entry name" value="Nucleic acid-binding proteins"/>
    <property type="match status" value="1"/>
</dbReference>
<evidence type="ECO:0000313" key="5">
    <source>
        <dbReference type="EMBL" id="UEL48099.1"/>
    </source>
</evidence>
<dbReference type="PANTHER" id="PTHR10302:SF27">
    <property type="entry name" value="SINGLE-STRANDED DNA-BINDING PROTEIN"/>
    <property type="match status" value="1"/>
</dbReference>
<dbReference type="RefSeq" id="WP_228416279.1">
    <property type="nucleotide sequence ID" value="NZ_CP081135.1"/>
</dbReference>
<keyword evidence="2" id="KW-0233">DNA recombination</keyword>
<evidence type="ECO:0000256" key="2">
    <source>
        <dbReference type="HAMAP-Rule" id="MF_00984"/>
    </source>
</evidence>
<comment type="function">
    <text evidence="2">Plays an important role in DNA replication, recombination and repair. Binds to ssDNA and to an array of partner proteins to recruit them to their sites of action during DNA metabolism.</text>
</comment>
<dbReference type="CDD" id="cd04496">
    <property type="entry name" value="SSB_OBF"/>
    <property type="match status" value="1"/>
</dbReference>
<dbReference type="GO" id="GO:0006281">
    <property type="term" value="P:DNA repair"/>
    <property type="evidence" value="ECO:0007669"/>
    <property type="project" value="UniProtKB-UniRule"/>
</dbReference>
<dbReference type="InterPro" id="IPR012340">
    <property type="entry name" value="NA-bd_OB-fold"/>
</dbReference>
<protein>
    <recommendedName>
        <fullName evidence="2 3">Single-stranded DNA-binding protein</fullName>
        <shortName evidence="2">SSB</shortName>
    </recommendedName>
</protein>
<dbReference type="PIRSF" id="PIRSF002070">
    <property type="entry name" value="SSB"/>
    <property type="match status" value="1"/>
</dbReference>
<gene>
    <name evidence="5" type="ORF">JW646_01210</name>
</gene>
<organism evidence="5 6">
    <name type="scientific">Terrisporobacter hibernicus</name>
    <dbReference type="NCBI Taxonomy" id="2813371"/>
    <lineage>
        <taxon>Bacteria</taxon>
        <taxon>Bacillati</taxon>
        <taxon>Bacillota</taxon>
        <taxon>Clostridia</taxon>
        <taxon>Peptostreptococcales</taxon>
        <taxon>Peptostreptococcaceae</taxon>
        <taxon>Terrisporobacter</taxon>
    </lineage>
</organism>
<dbReference type="Gene3D" id="2.40.50.140">
    <property type="entry name" value="Nucleic acid-binding proteins"/>
    <property type="match status" value="1"/>
</dbReference>
<keyword evidence="2" id="KW-0235">DNA replication</keyword>
<dbReference type="EMBL" id="CP081135">
    <property type="protein sequence ID" value="UEL48099.1"/>
    <property type="molecule type" value="Genomic_DNA"/>
</dbReference>
<comment type="subunit">
    <text evidence="2">Homotetramer.</text>
</comment>
<dbReference type="PROSITE" id="PS50935">
    <property type="entry name" value="SSB"/>
    <property type="match status" value="1"/>
</dbReference>
<dbReference type="GO" id="GO:0009295">
    <property type="term" value="C:nucleoid"/>
    <property type="evidence" value="ECO:0007669"/>
    <property type="project" value="TreeGrafter"/>
</dbReference>
<dbReference type="InterPro" id="IPR000424">
    <property type="entry name" value="Primosome_PriB/ssb"/>
</dbReference>
<evidence type="ECO:0000256" key="1">
    <source>
        <dbReference type="ARBA" id="ARBA00023125"/>
    </source>
</evidence>
<dbReference type="PANTHER" id="PTHR10302">
    <property type="entry name" value="SINGLE-STRANDED DNA-BINDING PROTEIN"/>
    <property type="match status" value="1"/>
</dbReference>
<name>A0AAX2ZFL7_9FIRM</name>
<dbReference type="AlphaFoldDB" id="A0AAX2ZFL7"/>
<dbReference type="InterPro" id="IPR011344">
    <property type="entry name" value="ssDNA-bd"/>
</dbReference>